<evidence type="ECO:0000313" key="2">
    <source>
        <dbReference type="EMBL" id="CAH3161525.1"/>
    </source>
</evidence>
<accession>A0AAU9XXF0</accession>
<feature type="compositionally biased region" description="Basic and acidic residues" evidence="1">
    <location>
        <begin position="65"/>
        <end position="77"/>
    </location>
</feature>
<feature type="region of interest" description="Disordered" evidence="1">
    <location>
        <begin position="54"/>
        <end position="117"/>
    </location>
</feature>
<evidence type="ECO:0000256" key="1">
    <source>
        <dbReference type="SAM" id="MobiDB-lite"/>
    </source>
</evidence>
<organism evidence="2 3">
    <name type="scientific">Pocillopora meandrina</name>
    <dbReference type="NCBI Taxonomy" id="46732"/>
    <lineage>
        <taxon>Eukaryota</taxon>
        <taxon>Metazoa</taxon>
        <taxon>Cnidaria</taxon>
        <taxon>Anthozoa</taxon>
        <taxon>Hexacorallia</taxon>
        <taxon>Scleractinia</taxon>
        <taxon>Astrocoeniina</taxon>
        <taxon>Pocilloporidae</taxon>
        <taxon>Pocillopora</taxon>
    </lineage>
</organism>
<evidence type="ECO:0000313" key="3">
    <source>
        <dbReference type="Proteomes" id="UP001159428"/>
    </source>
</evidence>
<name>A0AAU9XXF0_9CNID</name>
<feature type="compositionally biased region" description="Basic and acidic residues" evidence="1">
    <location>
        <begin position="24"/>
        <end position="33"/>
    </location>
</feature>
<dbReference type="AlphaFoldDB" id="A0AAU9XXF0"/>
<reference evidence="2 3" key="1">
    <citation type="submission" date="2022-05" db="EMBL/GenBank/DDBJ databases">
        <authorList>
            <consortium name="Genoscope - CEA"/>
            <person name="William W."/>
        </authorList>
    </citation>
    <scope>NUCLEOTIDE SEQUENCE [LARGE SCALE GENOMIC DNA]</scope>
</reference>
<feature type="region of interest" description="Disordered" evidence="1">
    <location>
        <begin position="1"/>
        <end position="33"/>
    </location>
</feature>
<sequence>MILSAIPAIQPLPPVPMAPQNIQKMRDRASLSDRKQRWQELELPVVPLLERSSAGRTRVSLGCSDFEKQRENSGKQDGEEDGILEYDSPSDDDDIPSLEQEADFTSEEVPASEEVFA</sequence>
<proteinExistence type="predicted"/>
<gene>
    <name evidence="2" type="ORF">PMEA_00033804</name>
</gene>
<dbReference type="Proteomes" id="UP001159428">
    <property type="component" value="Unassembled WGS sequence"/>
</dbReference>
<feature type="compositionally biased region" description="Acidic residues" evidence="1">
    <location>
        <begin position="78"/>
        <end position="106"/>
    </location>
</feature>
<protein>
    <submittedName>
        <fullName evidence="2">Uncharacterized protein</fullName>
    </submittedName>
</protein>
<keyword evidence="3" id="KW-1185">Reference proteome</keyword>
<comment type="caution">
    <text evidence="2">The sequence shown here is derived from an EMBL/GenBank/DDBJ whole genome shotgun (WGS) entry which is preliminary data.</text>
</comment>
<dbReference type="EMBL" id="CALNXJ010000080">
    <property type="protein sequence ID" value="CAH3161525.1"/>
    <property type="molecule type" value="Genomic_DNA"/>
</dbReference>